<feature type="chain" id="PRO_5047243102" evidence="1">
    <location>
        <begin position="42"/>
        <end position="193"/>
    </location>
</feature>
<feature type="signal peptide" evidence="1">
    <location>
        <begin position="1"/>
        <end position="41"/>
    </location>
</feature>
<name>A0ABN4RBJ2_9BORD</name>
<keyword evidence="3" id="KW-1185">Reference proteome</keyword>
<sequence length="193" mass="21346">MHREQFRPRPIERATPPRTTLLASAPLAVILWACTSAAAQASGAGTVTWRNLVNAPLKVMWDAHNDCVTNPGMKTFDVVQDQTLPLPLNIKSGCDAYIRWTATQDRMTLGKTVATISYTERAGTEALVTIRYTTLPQNVRSLDYRVACGTKAENCRNRLVPLPDGKTRVSILVPTLPAEFSVLLVSLRNRKSR</sequence>
<dbReference type="RefSeq" id="WP_066355807.1">
    <property type="nucleotide sequence ID" value="NZ_CBCSFJ010000004.1"/>
</dbReference>
<proteinExistence type="predicted"/>
<dbReference type="EMBL" id="CP016170">
    <property type="protein sequence ID" value="ANN68686.1"/>
    <property type="molecule type" value="Genomic_DNA"/>
</dbReference>
<protein>
    <submittedName>
        <fullName evidence="2">Uncharacterized protein</fullName>
    </submittedName>
</protein>
<gene>
    <name evidence="2" type="ORF">BAU06_22395</name>
</gene>
<reference evidence="2 3" key="1">
    <citation type="submission" date="2016-06" db="EMBL/GenBank/DDBJ databases">
        <title>Complete genome sequences of Bordetella bronchialis and Bordetella flabilis.</title>
        <authorList>
            <person name="LiPuma J.J."/>
            <person name="Spilker T."/>
        </authorList>
    </citation>
    <scope>NUCLEOTIDE SEQUENCE [LARGE SCALE GENOMIC DNA]</scope>
    <source>
        <strain evidence="2 3">AU3182</strain>
    </source>
</reference>
<evidence type="ECO:0000313" key="2">
    <source>
        <dbReference type="EMBL" id="ANN68686.1"/>
    </source>
</evidence>
<keyword evidence="1" id="KW-0732">Signal</keyword>
<organism evidence="2 3">
    <name type="scientific">Bordetella bronchialis</name>
    <dbReference type="NCBI Taxonomy" id="463025"/>
    <lineage>
        <taxon>Bacteria</taxon>
        <taxon>Pseudomonadati</taxon>
        <taxon>Pseudomonadota</taxon>
        <taxon>Betaproteobacteria</taxon>
        <taxon>Burkholderiales</taxon>
        <taxon>Alcaligenaceae</taxon>
        <taxon>Bordetella</taxon>
    </lineage>
</organism>
<accession>A0ABN4RBJ2</accession>
<dbReference type="Proteomes" id="UP000091897">
    <property type="component" value="Chromosome"/>
</dbReference>
<evidence type="ECO:0000313" key="3">
    <source>
        <dbReference type="Proteomes" id="UP000091897"/>
    </source>
</evidence>
<evidence type="ECO:0000256" key="1">
    <source>
        <dbReference type="SAM" id="SignalP"/>
    </source>
</evidence>